<evidence type="ECO:0000256" key="11">
    <source>
        <dbReference type="ARBA" id="ARBA00023098"/>
    </source>
</evidence>
<keyword evidence="7" id="KW-0547">Nucleotide-binding</keyword>
<dbReference type="PATRIC" id="fig|1423792.3.peg.1226"/>
<keyword evidence="9" id="KW-0067">ATP-binding</keyword>
<gene>
    <name evidence="15" type="ORF">FD09_GL001206</name>
</gene>
<dbReference type="InterPro" id="IPR036554">
    <property type="entry name" value="GHMP_kinase_C_sf"/>
</dbReference>
<evidence type="ECO:0000256" key="8">
    <source>
        <dbReference type="ARBA" id="ARBA00022777"/>
    </source>
</evidence>
<dbReference type="NCBIfam" id="TIGR00549">
    <property type="entry name" value="mevalon_kin"/>
    <property type="match status" value="1"/>
</dbReference>
<dbReference type="PANTHER" id="PTHR43290:SF2">
    <property type="entry name" value="MEVALONATE KINASE"/>
    <property type="match status" value="1"/>
</dbReference>
<keyword evidence="4" id="KW-0963">Cytoplasm</keyword>
<dbReference type="STRING" id="1423792.FD09_GL001206"/>
<protein>
    <recommendedName>
        <fullName evidence="3">mevalonate kinase</fullName>
        <ecNumber evidence="3">2.7.1.36</ecNumber>
    </recommendedName>
</protein>
<evidence type="ECO:0000256" key="6">
    <source>
        <dbReference type="ARBA" id="ARBA00022679"/>
    </source>
</evidence>
<dbReference type="Pfam" id="PF00288">
    <property type="entry name" value="GHMP_kinases_N"/>
    <property type="match status" value="1"/>
</dbReference>
<dbReference type="InterPro" id="IPR006204">
    <property type="entry name" value="GHMP_kinase_N_dom"/>
</dbReference>
<organism evidence="15 16">
    <name type="scientific">Schleiferilactobacillus perolens DSM 12744</name>
    <dbReference type="NCBI Taxonomy" id="1423792"/>
    <lineage>
        <taxon>Bacteria</taxon>
        <taxon>Bacillati</taxon>
        <taxon>Bacillota</taxon>
        <taxon>Bacilli</taxon>
        <taxon>Lactobacillales</taxon>
        <taxon>Lactobacillaceae</taxon>
        <taxon>Schleiferilactobacillus</taxon>
    </lineage>
</organism>
<dbReference type="EMBL" id="AZEC01000002">
    <property type="protein sequence ID" value="KRL14046.1"/>
    <property type="molecule type" value="Genomic_DNA"/>
</dbReference>
<dbReference type="UniPathway" id="UPA00057">
    <property type="reaction ID" value="UER00098"/>
</dbReference>
<dbReference type="SUPFAM" id="SSF54211">
    <property type="entry name" value="Ribosomal protein S5 domain 2-like"/>
    <property type="match status" value="1"/>
</dbReference>
<dbReference type="Pfam" id="PF08544">
    <property type="entry name" value="GHMP_kinases_C"/>
    <property type="match status" value="1"/>
</dbReference>
<dbReference type="InterPro" id="IPR006203">
    <property type="entry name" value="GHMP_knse_ATP-bd_CS"/>
</dbReference>
<evidence type="ECO:0000256" key="5">
    <source>
        <dbReference type="ARBA" id="ARBA00022516"/>
    </source>
</evidence>
<evidence type="ECO:0000256" key="9">
    <source>
        <dbReference type="ARBA" id="ARBA00022840"/>
    </source>
</evidence>
<dbReference type="PRINTS" id="PR00959">
    <property type="entry name" value="MEVGALKINASE"/>
</dbReference>
<keyword evidence="11" id="KW-0443">Lipid metabolism</keyword>
<dbReference type="SUPFAM" id="SSF55060">
    <property type="entry name" value="GHMP Kinase, C-terminal domain"/>
    <property type="match status" value="1"/>
</dbReference>
<dbReference type="InterPro" id="IPR006205">
    <property type="entry name" value="Mev_gal_kin"/>
</dbReference>
<evidence type="ECO:0000256" key="7">
    <source>
        <dbReference type="ARBA" id="ARBA00022741"/>
    </source>
</evidence>
<evidence type="ECO:0000256" key="2">
    <source>
        <dbReference type="ARBA" id="ARBA00006495"/>
    </source>
</evidence>
<dbReference type="Proteomes" id="UP000051330">
    <property type="component" value="Unassembled WGS sequence"/>
</dbReference>
<evidence type="ECO:0000256" key="3">
    <source>
        <dbReference type="ARBA" id="ARBA00012103"/>
    </source>
</evidence>
<dbReference type="InterPro" id="IPR013750">
    <property type="entry name" value="GHMP_kinase_C_dom"/>
</dbReference>
<dbReference type="PANTHER" id="PTHR43290">
    <property type="entry name" value="MEVALONATE KINASE"/>
    <property type="match status" value="1"/>
</dbReference>
<keyword evidence="8 15" id="KW-0418">Kinase</keyword>
<evidence type="ECO:0000313" key="16">
    <source>
        <dbReference type="Proteomes" id="UP000051330"/>
    </source>
</evidence>
<keyword evidence="5" id="KW-0444">Lipid biosynthesis</keyword>
<comment type="pathway">
    <text evidence="12">Isoprenoid biosynthesis; isopentenyl diphosphate biosynthesis via mevalonate pathway; isopentenyl diphosphate from (R)-mevalonate: step 1/3.</text>
</comment>
<dbReference type="Gene3D" id="3.30.230.10">
    <property type="match status" value="1"/>
</dbReference>
<evidence type="ECO:0000259" key="13">
    <source>
        <dbReference type="Pfam" id="PF00288"/>
    </source>
</evidence>
<proteinExistence type="inferred from homology"/>
<reference evidence="15 16" key="1">
    <citation type="journal article" date="2015" name="Genome Announc.">
        <title>Expanding the biotechnology potential of lactobacilli through comparative genomics of 213 strains and associated genera.</title>
        <authorList>
            <person name="Sun Z."/>
            <person name="Harris H.M."/>
            <person name="McCann A."/>
            <person name="Guo C."/>
            <person name="Argimon S."/>
            <person name="Zhang W."/>
            <person name="Yang X."/>
            <person name="Jeffery I.B."/>
            <person name="Cooney J.C."/>
            <person name="Kagawa T.F."/>
            <person name="Liu W."/>
            <person name="Song Y."/>
            <person name="Salvetti E."/>
            <person name="Wrobel A."/>
            <person name="Rasinkangas P."/>
            <person name="Parkhill J."/>
            <person name="Rea M.C."/>
            <person name="O'Sullivan O."/>
            <person name="Ritari J."/>
            <person name="Douillard F.P."/>
            <person name="Paul Ross R."/>
            <person name="Yang R."/>
            <person name="Briner A.E."/>
            <person name="Felis G.E."/>
            <person name="de Vos W.M."/>
            <person name="Barrangou R."/>
            <person name="Klaenhammer T.R."/>
            <person name="Caufield P.W."/>
            <person name="Cui Y."/>
            <person name="Zhang H."/>
            <person name="O'Toole P.W."/>
        </authorList>
    </citation>
    <scope>NUCLEOTIDE SEQUENCE [LARGE SCALE GENOMIC DNA]</scope>
    <source>
        <strain evidence="15 16">DSM 12744</strain>
    </source>
</reference>
<dbReference type="AlphaFoldDB" id="A0A0R1N1A5"/>
<dbReference type="InterPro" id="IPR020568">
    <property type="entry name" value="Ribosomal_Su5_D2-typ_SF"/>
</dbReference>
<evidence type="ECO:0000256" key="10">
    <source>
        <dbReference type="ARBA" id="ARBA00022842"/>
    </source>
</evidence>
<feature type="domain" description="GHMP kinase N-terminal" evidence="13">
    <location>
        <begin position="97"/>
        <end position="170"/>
    </location>
</feature>
<evidence type="ECO:0000256" key="4">
    <source>
        <dbReference type="ARBA" id="ARBA00022490"/>
    </source>
</evidence>
<dbReference type="InterPro" id="IPR014721">
    <property type="entry name" value="Ribsml_uS5_D2-typ_fold_subgr"/>
</dbReference>
<dbReference type="GO" id="GO:0005829">
    <property type="term" value="C:cytosol"/>
    <property type="evidence" value="ECO:0007669"/>
    <property type="project" value="TreeGrafter"/>
</dbReference>
<comment type="similarity">
    <text evidence="2">Belongs to the GHMP kinase family. Mevalonate kinase subfamily.</text>
</comment>
<evidence type="ECO:0000256" key="1">
    <source>
        <dbReference type="ARBA" id="ARBA00004496"/>
    </source>
</evidence>
<evidence type="ECO:0000256" key="12">
    <source>
        <dbReference type="ARBA" id="ARBA00029438"/>
    </source>
</evidence>
<dbReference type="GO" id="GO:0005524">
    <property type="term" value="F:ATP binding"/>
    <property type="evidence" value="ECO:0007669"/>
    <property type="project" value="UniProtKB-KW"/>
</dbReference>
<feature type="domain" description="GHMP kinase C-terminal" evidence="14">
    <location>
        <begin position="243"/>
        <end position="317"/>
    </location>
</feature>
<name>A0A0R1N1A5_9LACO</name>
<evidence type="ECO:0000313" key="15">
    <source>
        <dbReference type="EMBL" id="KRL14046.1"/>
    </source>
</evidence>
<dbReference type="GO" id="GO:0019287">
    <property type="term" value="P:isopentenyl diphosphate biosynthetic process, mevalonate pathway"/>
    <property type="evidence" value="ECO:0007669"/>
    <property type="project" value="UniProtKB-UniPathway"/>
</dbReference>
<evidence type="ECO:0000259" key="14">
    <source>
        <dbReference type="Pfam" id="PF08544"/>
    </source>
</evidence>
<accession>A0A0R1N1A5</accession>
<dbReference type="PROSITE" id="PS00627">
    <property type="entry name" value="GHMP_KINASES_ATP"/>
    <property type="match status" value="1"/>
</dbReference>
<keyword evidence="6" id="KW-0808">Transferase</keyword>
<comment type="subcellular location">
    <subcellularLocation>
        <location evidence="1">Cytoplasm</location>
    </subcellularLocation>
</comment>
<keyword evidence="16" id="KW-1185">Reference proteome</keyword>
<comment type="caution">
    <text evidence="15">The sequence shown here is derived from an EMBL/GenBank/DDBJ whole genome shotgun (WGS) entry which is preliminary data.</text>
</comment>
<dbReference type="EC" id="2.7.1.36" evidence="3"/>
<dbReference type="Gene3D" id="3.30.70.890">
    <property type="entry name" value="GHMP kinase, C-terminal domain"/>
    <property type="match status" value="1"/>
</dbReference>
<sequence length="336" mass="35515">MRHLTAQLKKIFLRKDEVYFMQVGMGKSHAKIILIGDHSVVYGFPAICLPLKAVPCVVTIKPQVSGQPDWLTTSFFTGPVATAPRSLHGPLALWRDLADRLAITVPLAITIDSQVPTARGMGSSAATAIALTRAFYDYAAVPLSDALLQRWAAVSEDIIHGTPSGIDAATTASAVPLWFVKNAPIVPLTDPLRGVLVIADSGKQGETGPAVAAVRQLRQTQPQATNTALTELGDIAEQGRRVIHTGDLETLGSLLNQDQSLLQQLTVSDPALDHLIAVARQAGALGAKLTGGGRGGCMIALCPDLATAGRVNKALQDAHASATWIDPLDTEENNHD</sequence>
<keyword evidence="10" id="KW-0460">Magnesium</keyword>
<dbReference type="GO" id="GO:0004496">
    <property type="term" value="F:mevalonate kinase activity"/>
    <property type="evidence" value="ECO:0007669"/>
    <property type="project" value="UniProtKB-EC"/>
</dbReference>